<evidence type="ECO:0000313" key="2">
    <source>
        <dbReference type="Proteomes" id="UP000004358"/>
    </source>
</evidence>
<dbReference type="OrthoDB" id="8526978at2"/>
<proteinExistence type="predicted"/>
<dbReference type="eggNOG" id="COG2054">
    <property type="taxonomic scope" value="Bacteria"/>
</dbReference>
<keyword evidence="1" id="KW-0418">Kinase</keyword>
<gene>
    <name evidence="1" type="ORF">DSM3645_24802</name>
</gene>
<comment type="caution">
    <text evidence="1">The sequence shown here is derived from an EMBL/GenBank/DDBJ whole genome shotgun (WGS) entry which is preliminary data.</text>
</comment>
<protein>
    <submittedName>
        <fullName evidence="1">Amino acid kinase family protein</fullName>
    </submittedName>
</protein>
<dbReference type="AlphaFoldDB" id="A4A0U7"/>
<dbReference type="HOGENOM" id="CLU_089197_1_0_0"/>
<organism evidence="1 2">
    <name type="scientific">Blastopirellula marina DSM 3645</name>
    <dbReference type="NCBI Taxonomy" id="314230"/>
    <lineage>
        <taxon>Bacteria</taxon>
        <taxon>Pseudomonadati</taxon>
        <taxon>Planctomycetota</taxon>
        <taxon>Planctomycetia</taxon>
        <taxon>Pirellulales</taxon>
        <taxon>Pirellulaceae</taxon>
        <taxon>Blastopirellula</taxon>
    </lineage>
</organism>
<dbReference type="Proteomes" id="UP000004358">
    <property type="component" value="Unassembled WGS sequence"/>
</dbReference>
<dbReference type="RefSeq" id="WP_002652890.1">
    <property type="nucleotide sequence ID" value="NZ_CH672376.1"/>
</dbReference>
<sequence length="195" mass="20966">MNLRVVKLGGSLFDLPDLGRRVEVWLAQQTPMPTAFIAGGGMFADAVRRFDAIQQLPSPAAHLLALRSMELGSQALAALLPTLDLVREADPLRRVLASAAQGTCCDSYVGVWNVIDYWLDEVEPTLSSNSLDWTLTSDSISATLAQHWQAASLVLLKSCERPGETADDWTQAGAVDSQFAAAALGVNVTWANLRG</sequence>
<dbReference type="EMBL" id="AANZ01000030">
    <property type="protein sequence ID" value="EAQ77604.1"/>
    <property type="molecule type" value="Genomic_DNA"/>
</dbReference>
<dbReference type="GO" id="GO:0016301">
    <property type="term" value="F:kinase activity"/>
    <property type="evidence" value="ECO:0007669"/>
    <property type="project" value="UniProtKB-KW"/>
</dbReference>
<evidence type="ECO:0000313" key="1">
    <source>
        <dbReference type="EMBL" id="EAQ77604.1"/>
    </source>
</evidence>
<dbReference type="Gene3D" id="3.40.1160.10">
    <property type="entry name" value="Acetylglutamate kinase-like"/>
    <property type="match status" value="1"/>
</dbReference>
<name>A4A0U7_9BACT</name>
<dbReference type="InterPro" id="IPR036393">
    <property type="entry name" value="AceGlu_kinase-like_sf"/>
</dbReference>
<dbReference type="STRING" id="314230.DSM3645_24802"/>
<keyword evidence="1" id="KW-0808">Transferase</keyword>
<reference evidence="1 2" key="1">
    <citation type="submission" date="2006-02" db="EMBL/GenBank/DDBJ databases">
        <authorList>
            <person name="Amann R."/>
            <person name="Ferriera S."/>
            <person name="Johnson J."/>
            <person name="Kravitz S."/>
            <person name="Halpern A."/>
            <person name="Remington K."/>
            <person name="Beeson K."/>
            <person name="Tran B."/>
            <person name="Rogers Y.-H."/>
            <person name="Friedman R."/>
            <person name="Venter J.C."/>
        </authorList>
    </citation>
    <scope>NUCLEOTIDE SEQUENCE [LARGE SCALE GENOMIC DNA]</scope>
    <source>
        <strain evidence="1 2">DSM 3645</strain>
    </source>
</reference>
<accession>A4A0U7</accession>